<evidence type="ECO:0000313" key="3">
    <source>
        <dbReference type="Proteomes" id="UP000002630"/>
    </source>
</evidence>
<feature type="compositionally biased region" description="Gly residues" evidence="1">
    <location>
        <begin position="34"/>
        <end position="43"/>
    </location>
</feature>
<gene>
    <name evidence="2" type="ORF">Esi_0537_0005</name>
</gene>
<feature type="region of interest" description="Disordered" evidence="1">
    <location>
        <begin position="768"/>
        <end position="882"/>
    </location>
</feature>
<feature type="region of interest" description="Disordered" evidence="1">
    <location>
        <begin position="34"/>
        <end position="71"/>
    </location>
</feature>
<reference evidence="2 3" key="1">
    <citation type="journal article" date="2010" name="Nature">
        <title>The Ectocarpus genome and the independent evolution of multicellularity in brown algae.</title>
        <authorList>
            <person name="Cock J.M."/>
            <person name="Sterck L."/>
            <person name="Rouze P."/>
            <person name="Scornet D."/>
            <person name="Allen A.E."/>
            <person name="Amoutzias G."/>
            <person name="Anthouard V."/>
            <person name="Artiguenave F."/>
            <person name="Aury J.M."/>
            <person name="Badger J.H."/>
            <person name="Beszteri B."/>
            <person name="Billiau K."/>
            <person name="Bonnet E."/>
            <person name="Bothwell J.H."/>
            <person name="Bowler C."/>
            <person name="Boyen C."/>
            <person name="Brownlee C."/>
            <person name="Carrano C.J."/>
            <person name="Charrier B."/>
            <person name="Cho G.Y."/>
            <person name="Coelho S.M."/>
            <person name="Collen J."/>
            <person name="Corre E."/>
            <person name="Da Silva C."/>
            <person name="Delage L."/>
            <person name="Delaroque N."/>
            <person name="Dittami S.M."/>
            <person name="Doulbeau S."/>
            <person name="Elias M."/>
            <person name="Farnham G."/>
            <person name="Gachon C.M."/>
            <person name="Gschloessl B."/>
            <person name="Heesch S."/>
            <person name="Jabbari K."/>
            <person name="Jubin C."/>
            <person name="Kawai H."/>
            <person name="Kimura K."/>
            <person name="Kloareg B."/>
            <person name="Kupper F.C."/>
            <person name="Lang D."/>
            <person name="Le Bail A."/>
            <person name="Leblanc C."/>
            <person name="Lerouge P."/>
            <person name="Lohr M."/>
            <person name="Lopez P.J."/>
            <person name="Martens C."/>
            <person name="Maumus F."/>
            <person name="Michel G."/>
            <person name="Miranda-Saavedra D."/>
            <person name="Morales J."/>
            <person name="Moreau H."/>
            <person name="Motomura T."/>
            <person name="Nagasato C."/>
            <person name="Napoli C.A."/>
            <person name="Nelson D.R."/>
            <person name="Nyvall-Collen P."/>
            <person name="Peters A.F."/>
            <person name="Pommier C."/>
            <person name="Potin P."/>
            <person name="Poulain J."/>
            <person name="Quesneville H."/>
            <person name="Read B."/>
            <person name="Rensing S.A."/>
            <person name="Ritter A."/>
            <person name="Rousvoal S."/>
            <person name="Samanta M."/>
            <person name="Samson G."/>
            <person name="Schroeder D.C."/>
            <person name="Segurens B."/>
            <person name="Strittmatter M."/>
            <person name="Tonon T."/>
            <person name="Tregear J.W."/>
            <person name="Valentin K."/>
            <person name="von Dassow P."/>
            <person name="Yamagishi T."/>
            <person name="Van de Peer Y."/>
            <person name="Wincker P."/>
        </authorList>
    </citation>
    <scope>NUCLEOTIDE SEQUENCE [LARGE SCALE GENOMIC DNA]</scope>
    <source>
        <strain evidence="3">Ec32 / CCAP1310/4</strain>
    </source>
</reference>
<evidence type="ECO:0000256" key="1">
    <source>
        <dbReference type="SAM" id="MobiDB-lite"/>
    </source>
</evidence>
<organism evidence="2 3">
    <name type="scientific">Ectocarpus siliculosus</name>
    <name type="common">Brown alga</name>
    <name type="synonym">Conferva siliculosa</name>
    <dbReference type="NCBI Taxonomy" id="2880"/>
    <lineage>
        <taxon>Eukaryota</taxon>
        <taxon>Sar</taxon>
        <taxon>Stramenopiles</taxon>
        <taxon>Ochrophyta</taxon>
        <taxon>PX clade</taxon>
        <taxon>Phaeophyceae</taxon>
        <taxon>Ectocarpales</taxon>
        <taxon>Ectocarpaceae</taxon>
        <taxon>Ectocarpus</taxon>
    </lineage>
</organism>
<dbReference type="eggNOG" id="ENOG502S64X">
    <property type="taxonomic scope" value="Eukaryota"/>
</dbReference>
<keyword evidence="3" id="KW-1185">Reference proteome</keyword>
<dbReference type="AlphaFoldDB" id="D7G3X4"/>
<accession>D7G3X4</accession>
<feature type="compositionally biased region" description="Basic and acidic residues" evidence="1">
    <location>
        <begin position="841"/>
        <end position="853"/>
    </location>
</feature>
<dbReference type="OrthoDB" id="3048541at2759"/>
<dbReference type="InParanoid" id="D7G3X4"/>
<dbReference type="Proteomes" id="UP000002630">
    <property type="component" value="Unassembled WGS sequence"/>
</dbReference>
<protein>
    <submittedName>
        <fullName evidence="2">Uncharacterized protein</fullName>
    </submittedName>
</protein>
<sequence>MRVDLRVIPPPATVRESTGAAVWEMAADAGGYVGDGAGENGGDGAEEQGGTVDEMEQGNYGGGGSVDDVDDGQLPPCPGVLYILPDSNRLPVAGYPFCLRGRGQTPWPWSCTILEGTVSLHAVADPKTGNLACEGAASAYGGPCESCQLLSENRQPKGVIERAKEEVVVVRDGGRKHCELTAHHLAERTNVHKDRTQQQRLPWFDSSKHTGRLTENFDVHKRITLLLGSKNIPGLKRVFAESLRKGRSPHAILDQLTRAMNGVYRTQSYSDADIDMAAVTTMLGRSALLNVLCKADGLPSVSDVQKKLQESDVGFSTCAMGDSSSIEAAVRANIHAFMATLKPGKHLWFLMVDEIAVNPRPQWEREDGTYTGDNQVLGICGQHTTTGVDTTLFDMDSLVTLKDLLDKGAIHFTTEGSMFVIGKFGGGGSAAFPVLLLDSCKASNPEQQNAIIEQILDFWAEVAEPEYGPMITVDTDGDAQRRLLLVEDFTMFKLARLRLPWSTELLTMPLLDTKKSSAPSTPAKGRGQNVVRLLKTVAQVGLAPDDRVEEALAGKPFLKRVHANMKILVIINKHLLAMLFENMRGVASILAGLACVAHLSLLLYRANRMKFFPAQLYHDMQTIVRSAYFLVAIAKHVCPEDPLFFFQLGTDRLEQLFAFVRTTTHDRNCDMLLLALRFASAYQLAKIYDKHPSWRRPSKRLEGSEDAMNTLSWMEGAEGNTRVDGVDLRECWVNGREKAVGALFAHPHYNGKVDLDTFRNLQNAGITMFKPLDGNTMPGVSSKEDALDENDESGEANQAEEKSEQAVEQDESVPANQPGEEKSEQVDSANGPVRGGGLQMESERSDNRRRAESEEGSIDAGDGVGGGGDGVVVDKGGDPAIDKARQLEEDDDAEALFDETVDRLATRTKRISVPRVIKCGDKEVNVAVVLLFT</sequence>
<name>D7G3X4_ECTSI</name>
<evidence type="ECO:0000313" key="2">
    <source>
        <dbReference type="EMBL" id="CBJ33651.1"/>
    </source>
</evidence>
<proteinExistence type="predicted"/>
<dbReference type="EMBL" id="FN649760">
    <property type="protein sequence ID" value="CBJ33651.1"/>
    <property type="molecule type" value="Genomic_DNA"/>
</dbReference>